<dbReference type="GO" id="GO:0006635">
    <property type="term" value="P:fatty acid beta-oxidation"/>
    <property type="evidence" value="ECO:0007669"/>
    <property type="project" value="TreeGrafter"/>
</dbReference>
<evidence type="ECO:0000256" key="1">
    <source>
        <dbReference type="ARBA" id="ARBA00005232"/>
    </source>
</evidence>
<dbReference type="PANTHER" id="PTHR22589:SF16">
    <property type="entry name" value="CARNITINE O-PALMITOYLTRANSFERASE 2, MITOCHONDRIAL"/>
    <property type="match status" value="1"/>
</dbReference>
<evidence type="ECO:0000313" key="6">
    <source>
        <dbReference type="Proteomes" id="UP000887561"/>
    </source>
</evidence>
<evidence type="ECO:0000256" key="3">
    <source>
        <dbReference type="ARBA" id="ARBA00023315"/>
    </source>
</evidence>
<dbReference type="InterPro" id="IPR023213">
    <property type="entry name" value="CAT-like_dom_sf"/>
</dbReference>
<feature type="active site" description="Proton acceptor" evidence="4">
    <location>
        <position position="21"/>
    </location>
</feature>
<dbReference type="WBParaSite" id="scaffold24004_cov214.g20208">
    <property type="protein sequence ID" value="scaffold24004_cov214.g20208"/>
    <property type="gene ID" value="scaffold24004_cov214.g20208"/>
</dbReference>
<keyword evidence="3" id="KW-0012">Acyltransferase</keyword>
<organism evidence="6 7">
    <name type="scientific">Meloidogyne javanica</name>
    <name type="common">Root-knot nematode worm</name>
    <dbReference type="NCBI Taxonomy" id="6303"/>
    <lineage>
        <taxon>Eukaryota</taxon>
        <taxon>Metazoa</taxon>
        <taxon>Ecdysozoa</taxon>
        <taxon>Nematoda</taxon>
        <taxon>Chromadorea</taxon>
        <taxon>Rhabditida</taxon>
        <taxon>Tylenchina</taxon>
        <taxon>Tylenchomorpha</taxon>
        <taxon>Tylenchoidea</taxon>
        <taxon>Meloidogynidae</taxon>
        <taxon>Meloidogyninae</taxon>
        <taxon>Meloidogyne</taxon>
        <taxon>Meloidogyne incognita group</taxon>
    </lineage>
</organism>
<dbReference type="AlphaFoldDB" id="A0A915LZQ5"/>
<reference evidence="7" key="1">
    <citation type="submission" date="2022-11" db="UniProtKB">
        <authorList>
            <consortium name="WormBaseParasite"/>
        </authorList>
    </citation>
    <scope>IDENTIFICATION</scope>
</reference>
<dbReference type="InterPro" id="IPR042231">
    <property type="entry name" value="Cho/carn_acyl_trans_2"/>
</dbReference>
<comment type="similarity">
    <text evidence="1">Belongs to the carnitine/choline acetyltransferase family.</text>
</comment>
<evidence type="ECO:0000256" key="2">
    <source>
        <dbReference type="ARBA" id="ARBA00022679"/>
    </source>
</evidence>
<keyword evidence="6" id="KW-1185">Reference proteome</keyword>
<dbReference type="PANTHER" id="PTHR22589">
    <property type="entry name" value="CARNITINE O-ACYLTRANSFERASE"/>
    <property type="match status" value="1"/>
</dbReference>
<evidence type="ECO:0000259" key="5">
    <source>
        <dbReference type="Pfam" id="PF00755"/>
    </source>
</evidence>
<dbReference type="Proteomes" id="UP000887561">
    <property type="component" value="Unplaced"/>
</dbReference>
<proteinExistence type="inferred from homology"/>
<dbReference type="InterPro" id="IPR000542">
    <property type="entry name" value="Carn_acyl_trans"/>
</dbReference>
<protein>
    <submittedName>
        <fullName evidence="7">Choline/carnitine acyltransferase domain-containing protein</fullName>
    </submittedName>
</protein>
<sequence>MFSINCGWEWTNCKGTINLEHSWGDGVAVLRLMEEILKDTITNRFVSVGRQVDAAKAGETKRLEWKLNDSLRTTIRKASEQHVHRCSDLGFDCIEHVKLTKEKIKMARLSPDAIMQLGMQLAFYSIYGEFVPTYESCSTAAFLKGRTESKGKEIKEASLGQGFDRHFFGLKHTAERLGRPIENIPIFNHPIYQKFMSHFV</sequence>
<dbReference type="GO" id="GO:0005739">
    <property type="term" value="C:mitochondrion"/>
    <property type="evidence" value="ECO:0007669"/>
    <property type="project" value="TreeGrafter"/>
</dbReference>
<feature type="domain" description="Choline/carnitine acyltransferase" evidence="5">
    <location>
        <begin position="152"/>
        <end position="198"/>
    </location>
</feature>
<dbReference type="GO" id="GO:0004095">
    <property type="term" value="F:carnitine O-palmitoyltransferase activity"/>
    <property type="evidence" value="ECO:0007669"/>
    <property type="project" value="TreeGrafter"/>
</dbReference>
<evidence type="ECO:0000256" key="4">
    <source>
        <dbReference type="PIRSR" id="PIRSR600542-1"/>
    </source>
</evidence>
<keyword evidence="2" id="KW-0808">Transferase</keyword>
<dbReference type="Gene3D" id="3.30.559.70">
    <property type="entry name" value="Choline/Carnitine o-acyltransferase, domain 2"/>
    <property type="match status" value="1"/>
</dbReference>
<dbReference type="InterPro" id="IPR039551">
    <property type="entry name" value="Cho/carn_acyl_trans"/>
</dbReference>
<dbReference type="SUPFAM" id="SSF52777">
    <property type="entry name" value="CoA-dependent acyltransferases"/>
    <property type="match status" value="2"/>
</dbReference>
<dbReference type="Gene3D" id="3.30.559.10">
    <property type="entry name" value="Chloramphenicol acetyltransferase-like domain"/>
    <property type="match status" value="2"/>
</dbReference>
<accession>A0A915LZQ5</accession>
<feature type="domain" description="Choline/carnitine acyltransferase" evidence="5">
    <location>
        <begin position="12"/>
        <end position="148"/>
    </location>
</feature>
<dbReference type="Pfam" id="PF00755">
    <property type="entry name" value="Carn_acyltransf"/>
    <property type="match status" value="2"/>
</dbReference>
<name>A0A915LZQ5_MELJA</name>
<evidence type="ECO:0000313" key="7">
    <source>
        <dbReference type="WBParaSite" id="scaffold24004_cov214.g20208"/>
    </source>
</evidence>